<comment type="caution">
    <text evidence="6">The sequence shown here is derived from an EMBL/GenBank/DDBJ whole genome shotgun (WGS) entry which is preliminary data.</text>
</comment>
<dbReference type="AlphaFoldDB" id="A0A3A3GCG4"/>
<evidence type="ECO:0000256" key="4">
    <source>
        <dbReference type="SAM" id="MobiDB-lite"/>
    </source>
</evidence>
<accession>A0A3A3GCG4</accession>
<dbReference type="PANTHER" id="PTHR42951">
    <property type="entry name" value="METALLO-BETA-LACTAMASE DOMAIN-CONTAINING"/>
    <property type="match status" value="1"/>
</dbReference>
<dbReference type="GO" id="GO:0016787">
    <property type="term" value="F:hydrolase activity"/>
    <property type="evidence" value="ECO:0007669"/>
    <property type="project" value="UniProtKB-KW"/>
</dbReference>
<dbReference type="Pfam" id="PF00753">
    <property type="entry name" value="Lactamase_B"/>
    <property type="match status" value="1"/>
</dbReference>
<dbReference type="SUPFAM" id="SSF56281">
    <property type="entry name" value="Metallo-hydrolase/oxidoreductase"/>
    <property type="match status" value="1"/>
</dbReference>
<reference evidence="6 7" key="1">
    <citation type="submission" date="2018-09" db="EMBL/GenBank/DDBJ databases">
        <title>Paenibacillus SK2017-BO5.</title>
        <authorList>
            <person name="Piskunova J.V."/>
            <person name="Dubiley S.A."/>
            <person name="Severinov K.V."/>
        </authorList>
    </citation>
    <scope>NUCLEOTIDE SEQUENCE [LARGE SCALE GENOMIC DNA]</scope>
    <source>
        <strain evidence="6 7">BO5</strain>
    </source>
</reference>
<evidence type="ECO:0000313" key="6">
    <source>
        <dbReference type="EMBL" id="RJG18964.1"/>
    </source>
</evidence>
<gene>
    <name evidence="6" type="ORF">DQX05_26475</name>
</gene>
<dbReference type="PANTHER" id="PTHR42951:SF9">
    <property type="entry name" value="METAL-DEPENDENT HYDROLASE"/>
    <property type="match status" value="1"/>
</dbReference>
<dbReference type="CDD" id="cd07721">
    <property type="entry name" value="yflN-like_MBL-fold"/>
    <property type="match status" value="1"/>
</dbReference>
<comment type="catalytic activity">
    <reaction evidence="3">
        <text>3',5'-cyclic UMP + H2O = UMP + H(+)</text>
        <dbReference type="Rhea" id="RHEA:70575"/>
        <dbReference type="ChEBI" id="CHEBI:15377"/>
        <dbReference type="ChEBI" id="CHEBI:15378"/>
        <dbReference type="ChEBI" id="CHEBI:57865"/>
        <dbReference type="ChEBI" id="CHEBI:184387"/>
    </reaction>
    <physiologicalReaction direction="left-to-right" evidence="3">
        <dbReference type="Rhea" id="RHEA:70576"/>
    </physiologicalReaction>
</comment>
<evidence type="ECO:0000256" key="1">
    <source>
        <dbReference type="ARBA" id="ARBA00034221"/>
    </source>
</evidence>
<feature type="domain" description="Metallo-beta-lactamase" evidence="5">
    <location>
        <begin position="20"/>
        <end position="212"/>
    </location>
</feature>
<dbReference type="RefSeq" id="WP_119796298.1">
    <property type="nucleotide sequence ID" value="NZ_QYZD01000041.1"/>
</dbReference>
<dbReference type="InterPro" id="IPR050855">
    <property type="entry name" value="NDM-1-like"/>
</dbReference>
<comment type="catalytic activity">
    <reaction evidence="1">
        <text>3',5'-cyclic CMP + H2O = CMP + H(+)</text>
        <dbReference type="Rhea" id="RHEA:72675"/>
        <dbReference type="ChEBI" id="CHEBI:15377"/>
        <dbReference type="ChEBI" id="CHEBI:15378"/>
        <dbReference type="ChEBI" id="CHEBI:58003"/>
        <dbReference type="ChEBI" id="CHEBI:60377"/>
    </reaction>
    <physiologicalReaction direction="left-to-right" evidence="1">
        <dbReference type="Rhea" id="RHEA:72676"/>
    </physiologicalReaction>
</comment>
<dbReference type="SMART" id="SM00849">
    <property type="entry name" value="Lactamase_B"/>
    <property type="match status" value="1"/>
</dbReference>
<evidence type="ECO:0000313" key="7">
    <source>
        <dbReference type="Proteomes" id="UP000266177"/>
    </source>
</evidence>
<dbReference type="InterPro" id="IPR036866">
    <property type="entry name" value="RibonucZ/Hydroxyglut_hydro"/>
</dbReference>
<protein>
    <submittedName>
        <fullName evidence="6">MBL fold metallo-hydrolase</fullName>
    </submittedName>
</protein>
<proteinExistence type="predicted"/>
<organism evidence="6 7">
    <name type="scientific">Paenibacillus thiaminolyticus</name>
    <name type="common">Bacillus thiaminolyticus</name>
    <dbReference type="NCBI Taxonomy" id="49283"/>
    <lineage>
        <taxon>Bacteria</taxon>
        <taxon>Bacillati</taxon>
        <taxon>Bacillota</taxon>
        <taxon>Bacilli</taxon>
        <taxon>Bacillales</taxon>
        <taxon>Paenibacillaceae</taxon>
        <taxon>Paenibacillus</taxon>
    </lineage>
</organism>
<sequence>MRVTRHEHVYQLTWFPGLFPVNVYLVEEEKELTLIDAGLPLSLKGILRTAAKLGKPITRIVLTHAHDDHVGSLDALKGALPQAEVSISQRDAKLLRGDRSLEPGEPETPIRGGVPASVKTVPDRLLRDGDRIGSLLAVAAPGHTPGLMAFLDTRSRALIAGDAFQTQGGVAVSGKLKLRFPFPAFATWNLGESIASARKLRALEPTLLAAGHGPMLPHPAAAIDKAIQEAEHVWRNQHHAKEIH</sequence>
<dbReference type="OrthoDB" id="9802248at2"/>
<dbReference type="Gene3D" id="3.60.15.10">
    <property type="entry name" value="Ribonuclease Z/Hydroxyacylglutathione hydrolase-like"/>
    <property type="match status" value="1"/>
</dbReference>
<evidence type="ECO:0000256" key="2">
    <source>
        <dbReference type="ARBA" id="ARBA00034301"/>
    </source>
</evidence>
<feature type="region of interest" description="Disordered" evidence="4">
    <location>
        <begin position="96"/>
        <end position="116"/>
    </location>
</feature>
<dbReference type="EMBL" id="QYZD01000041">
    <property type="protein sequence ID" value="RJG18964.1"/>
    <property type="molecule type" value="Genomic_DNA"/>
</dbReference>
<keyword evidence="6" id="KW-0378">Hydrolase</keyword>
<dbReference type="InterPro" id="IPR001279">
    <property type="entry name" value="Metallo-B-lactamas"/>
</dbReference>
<evidence type="ECO:0000259" key="5">
    <source>
        <dbReference type="SMART" id="SM00849"/>
    </source>
</evidence>
<dbReference type="Proteomes" id="UP000266177">
    <property type="component" value="Unassembled WGS sequence"/>
</dbReference>
<name>A0A3A3GCG4_PANTH</name>
<comment type="function">
    <text evidence="2">Counteracts the endogenous Pycsar antiviral defense system. Phosphodiesterase that enables metal-dependent hydrolysis of host cyclic nucleotide Pycsar defense signals such as cCMP and cUMP.</text>
</comment>
<evidence type="ECO:0000256" key="3">
    <source>
        <dbReference type="ARBA" id="ARBA00048505"/>
    </source>
</evidence>